<protein>
    <submittedName>
        <fullName evidence="1">Uncharacterized protein</fullName>
    </submittedName>
</protein>
<dbReference type="AlphaFoldDB" id="K1JTG8"/>
<comment type="caution">
    <text evidence="1">The sequence shown here is derived from an EMBL/GenBank/DDBJ whole genome shotgun (WGS) entry which is preliminary data.</text>
</comment>
<evidence type="ECO:0000313" key="1">
    <source>
        <dbReference type="EMBL" id="EKB31007.1"/>
    </source>
</evidence>
<keyword evidence="2" id="KW-1185">Reference proteome</keyword>
<gene>
    <name evidence="1" type="ORF">HMPREF9465_01390</name>
</gene>
<accession>K1JTG8</accession>
<dbReference type="HOGENOM" id="CLU_3349477_0_0_4"/>
<dbReference type="STRING" id="742823.HMPREF9465_01390"/>
<evidence type="ECO:0000313" key="2">
    <source>
        <dbReference type="Proteomes" id="UP000005835"/>
    </source>
</evidence>
<proteinExistence type="predicted"/>
<dbReference type="EMBL" id="ADMG01000032">
    <property type="protein sequence ID" value="EKB31007.1"/>
    <property type="molecule type" value="Genomic_DNA"/>
</dbReference>
<dbReference type="PATRIC" id="fig|742823.3.peg.1376"/>
<organism evidence="1 2">
    <name type="scientific">Sutterella wadsworthensis 2_1_59BFAA</name>
    <dbReference type="NCBI Taxonomy" id="742823"/>
    <lineage>
        <taxon>Bacteria</taxon>
        <taxon>Pseudomonadati</taxon>
        <taxon>Pseudomonadota</taxon>
        <taxon>Betaproteobacteria</taxon>
        <taxon>Burkholderiales</taxon>
        <taxon>Sutterellaceae</taxon>
        <taxon>Sutterella</taxon>
    </lineage>
</organism>
<sequence length="37" mass="3994">MNPTPPQAAGSLNRFLNAIEAAGNKLPHITMLFIWAS</sequence>
<name>K1JTG8_9BURK</name>
<reference evidence="1 2" key="1">
    <citation type="submission" date="2012-05" db="EMBL/GenBank/DDBJ databases">
        <title>The Genome Sequence of Sutterella wadsworthensis 2_1_59BFAA.</title>
        <authorList>
            <consortium name="The Broad Institute Genome Sequencing Platform"/>
            <person name="Earl A."/>
            <person name="Ward D."/>
            <person name="Feldgarden M."/>
            <person name="Gevers D."/>
            <person name="Daigneault M."/>
            <person name="Strauss J."/>
            <person name="Allen-Vercoe E."/>
            <person name="Walker B."/>
            <person name="Young S.K."/>
            <person name="Zeng Q."/>
            <person name="Gargeya S."/>
            <person name="Fitzgerald M."/>
            <person name="Haas B."/>
            <person name="Abouelleil A."/>
            <person name="Alvarado L."/>
            <person name="Arachchi H.M."/>
            <person name="Berlin A.M."/>
            <person name="Chapman S.B."/>
            <person name="Goldberg J."/>
            <person name="Griggs A."/>
            <person name="Gujja S."/>
            <person name="Hansen M."/>
            <person name="Howarth C."/>
            <person name="Imamovic A."/>
            <person name="Larimer J."/>
            <person name="McCowen C."/>
            <person name="Montmayeur A."/>
            <person name="Murphy C."/>
            <person name="Neiman D."/>
            <person name="Pearson M."/>
            <person name="Priest M."/>
            <person name="Roberts A."/>
            <person name="Saif S."/>
            <person name="Shea T."/>
            <person name="Sisk P."/>
            <person name="Sykes S."/>
            <person name="Wortman J."/>
            <person name="Nusbaum C."/>
            <person name="Birren B."/>
        </authorList>
    </citation>
    <scope>NUCLEOTIDE SEQUENCE [LARGE SCALE GENOMIC DNA]</scope>
    <source>
        <strain evidence="1 2">2_1_59BFAA</strain>
    </source>
</reference>
<dbReference type="Proteomes" id="UP000005835">
    <property type="component" value="Unassembled WGS sequence"/>
</dbReference>